<comment type="catalytic activity">
    <reaction evidence="12">
        <text>ssDNA + n NTP = ssDNA/pppN(pN)n-1 hybrid + (n-1) diphosphate.</text>
        <dbReference type="EC" id="2.7.7.101"/>
    </reaction>
</comment>
<evidence type="ECO:0000259" key="16">
    <source>
        <dbReference type="PROSITE" id="PS50880"/>
    </source>
</evidence>
<protein>
    <recommendedName>
        <fullName evidence="12 13">DNA primase</fullName>
        <ecNumber evidence="12">2.7.7.101</ecNumber>
    </recommendedName>
</protein>
<keyword evidence="7 12" id="KW-0863">Zinc-finger</keyword>
<dbReference type="SMART" id="SM00493">
    <property type="entry name" value="TOPRIM"/>
    <property type="match status" value="1"/>
</dbReference>
<comment type="similarity">
    <text evidence="12 13">Belongs to the DnaG primase family.</text>
</comment>
<name>A0A2V3PRK0_9BACT</name>
<organism evidence="17 18">
    <name type="scientific">Dysgonomonas alginatilytica</name>
    <dbReference type="NCBI Taxonomy" id="1605892"/>
    <lineage>
        <taxon>Bacteria</taxon>
        <taxon>Pseudomonadati</taxon>
        <taxon>Bacteroidota</taxon>
        <taxon>Bacteroidia</taxon>
        <taxon>Bacteroidales</taxon>
        <taxon>Dysgonomonadaceae</taxon>
        <taxon>Dysgonomonas</taxon>
    </lineage>
</organism>
<dbReference type="InterPro" id="IPR037068">
    <property type="entry name" value="DNA_primase_core_N_sf"/>
</dbReference>
<dbReference type="SMART" id="SM00400">
    <property type="entry name" value="ZnF_CHCC"/>
    <property type="match status" value="1"/>
</dbReference>
<accession>A0A2V3PRK0</accession>
<gene>
    <name evidence="12" type="primary">dnaG</name>
    <name evidence="17" type="ORF">CLV62_10386</name>
</gene>
<comment type="caution">
    <text evidence="17">The sequence shown here is derived from an EMBL/GenBank/DDBJ whole genome shotgun (WGS) entry which is preliminary data.</text>
</comment>
<evidence type="ECO:0000256" key="12">
    <source>
        <dbReference type="HAMAP-Rule" id="MF_00974"/>
    </source>
</evidence>
<dbReference type="GO" id="GO:0003899">
    <property type="term" value="F:DNA-directed RNA polymerase activity"/>
    <property type="evidence" value="ECO:0007669"/>
    <property type="project" value="UniProtKB-UniRule"/>
</dbReference>
<dbReference type="InterPro" id="IPR013264">
    <property type="entry name" value="DNAG_N"/>
</dbReference>
<dbReference type="AlphaFoldDB" id="A0A2V3PRK0"/>
<dbReference type="GO" id="GO:0008270">
    <property type="term" value="F:zinc ion binding"/>
    <property type="evidence" value="ECO:0007669"/>
    <property type="project" value="UniProtKB-UniRule"/>
</dbReference>
<evidence type="ECO:0000313" key="17">
    <source>
        <dbReference type="EMBL" id="PXV67413.1"/>
    </source>
</evidence>
<dbReference type="GO" id="GO:0000428">
    <property type="term" value="C:DNA-directed RNA polymerase complex"/>
    <property type="evidence" value="ECO:0007669"/>
    <property type="project" value="UniProtKB-KW"/>
</dbReference>
<evidence type="ECO:0000256" key="3">
    <source>
        <dbReference type="ARBA" id="ARBA00022679"/>
    </source>
</evidence>
<evidence type="ECO:0000256" key="15">
    <source>
        <dbReference type="SAM" id="MobiDB-lite"/>
    </source>
</evidence>
<dbReference type="RefSeq" id="WP_110309569.1">
    <property type="nucleotide sequence ID" value="NZ_QICL01000003.1"/>
</dbReference>
<evidence type="ECO:0000256" key="10">
    <source>
        <dbReference type="ARBA" id="ARBA00023125"/>
    </source>
</evidence>
<dbReference type="InterPro" id="IPR002694">
    <property type="entry name" value="Znf_CHC2"/>
</dbReference>
<evidence type="ECO:0000256" key="13">
    <source>
        <dbReference type="PIRNR" id="PIRNR002811"/>
    </source>
</evidence>
<feature type="zinc finger region" description="CHC2-type" evidence="12 14">
    <location>
        <begin position="37"/>
        <end position="61"/>
    </location>
</feature>
<dbReference type="GO" id="GO:0003677">
    <property type="term" value="F:DNA binding"/>
    <property type="evidence" value="ECO:0007669"/>
    <property type="project" value="UniProtKB-KW"/>
</dbReference>
<keyword evidence="18" id="KW-1185">Reference proteome</keyword>
<dbReference type="PIRSF" id="PIRSF002811">
    <property type="entry name" value="DnaG"/>
    <property type="match status" value="1"/>
</dbReference>
<dbReference type="SUPFAM" id="SSF57783">
    <property type="entry name" value="Zinc beta-ribbon"/>
    <property type="match status" value="1"/>
</dbReference>
<dbReference type="PANTHER" id="PTHR30313:SF2">
    <property type="entry name" value="DNA PRIMASE"/>
    <property type="match status" value="1"/>
</dbReference>
<keyword evidence="3 12" id="KW-0808">Transferase</keyword>
<keyword evidence="1 12" id="KW-0240">DNA-directed RNA polymerase</keyword>
<keyword evidence="2 12" id="KW-0639">Primosome</keyword>
<evidence type="ECO:0000256" key="9">
    <source>
        <dbReference type="ARBA" id="ARBA00022842"/>
    </source>
</evidence>
<dbReference type="InterPro" id="IPR050219">
    <property type="entry name" value="DnaG_primase"/>
</dbReference>
<dbReference type="GO" id="GO:0005737">
    <property type="term" value="C:cytoplasm"/>
    <property type="evidence" value="ECO:0007669"/>
    <property type="project" value="TreeGrafter"/>
</dbReference>
<dbReference type="HAMAP" id="MF_00974">
    <property type="entry name" value="DNA_primase_DnaG"/>
    <property type="match status" value="1"/>
</dbReference>
<evidence type="ECO:0000256" key="4">
    <source>
        <dbReference type="ARBA" id="ARBA00022695"/>
    </source>
</evidence>
<dbReference type="FunFam" id="3.90.580.10:FF:000001">
    <property type="entry name" value="DNA primase"/>
    <property type="match status" value="1"/>
</dbReference>
<proteinExistence type="inferred from homology"/>
<dbReference type="FunFam" id="3.40.1360.10:FF:000002">
    <property type="entry name" value="DNA primase"/>
    <property type="match status" value="1"/>
</dbReference>
<dbReference type="Pfam" id="PF13155">
    <property type="entry name" value="Toprim_2"/>
    <property type="match status" value="1"/>
</dbReference>
<comment type="function">
    <text evidence="12 13">RNA polymerase that catalyzes the synthesis of short RNA molecules used as primers for DNA polymerase during DNA replication.</text>
</comment>
<dbReference type="GO" id="GO:1990077">
    <property type="term" value="C:primosome complex"/>
    <property type="evidence" value="ECO:0007669"/>
    <property type="project" value="UniProtKB-KW"/>
</dbReference>
<dbReference type="PANTHER" id="PTHR30313">
    <property type="entry name" value="DNA PRIMASE"/>
    <property type="match status" value="1"/>
</dbReference>
<evidence type="ECO:0000313" key="18">
    <source>
        <dbReference type="Proteomes" id="UP000247973"/>
    </source>
</evidence>
<keyword evidence="5 12" id="KW-0235">DNA replication</keyword>
<keyword evidence="6 12" id="KW-0479">Metal-binding</keyword>
<dbReference type="Pfam" id="PF08275">
    <property type="entry name" value="DNAG_N"/>
    <property type="match status" value="1"/>
</dbReference>
<keyword evidence="10 12" id="KW-0238">DNA-binding</keyword>
<dbReference type="SUPFAM" id="SSF56731">
    <property type="entry name" value="DNA primase core"/>
    <property type="match status" value="1"/>
</dbReference>
<dbReference type="InterPro" id="IPR006171">
    <property type="entry name" value="TOPRIM_dom"/>
</dbReference>
<dbReference type="EC" id="2.7.7.101" evidence="12"/>
<dbReference type="InterPro" id="IPR030846">
    <property type="entry name" value="DnaG_bac"/>
</dbReference>
<comment type="domain">
    <text evidence="12">Contains an N-terminal zinc-binding domain, a central core domain that contains the primase activity, and a C-terminal DnaB-binding domain.</text>
</comment>
<sequence length="666" mass="76246">MIDQLTIDRIMEAARIEDVVAEFVTLKKKGINFVGLCPFHSDKTPSFYVSPSKNICKCFACGEGGSAVHFIMKHEQLSYYEALRYLAKKYNIEIQEKELTEEQKNAYNERESLFILNEYARTYFINTLHQHSEGKTVGLSYFRERGFRDDIIKKFQLGYSLEQRDALTQDALKSGFNKDYLVRTGLTIEGDNYMVDRFRGRVMFPVHTLSGKVVAFGGRILKKAENTGKYVNSPESDIYHKSDQLYGIYFAKQAISKADCCFLVEGYTDVISMHQAGIENVVSSSGTALTLGQIKLIHRFTPNITVIYDGDAAGIKAALRGIDLLLEDGMNIKVVLLPNGEDPDSFSQKQNAESFTGYIRQHEVDFIRFKTQLLLDDAGEDPIKRASLISDIVNSISIIPDGIIRSVYTRDCSVLLGVDERVLINEINKKRLAYLEKEGQKQPQQNNMPPMEDDYPPLNIPEEFQPQILPKSPFDKFELAILYYVVRFGALQMIQREPEDGEEPHEDITVLEYIKFDLERDGLWFQNTLYKEILDEAISMMADQNFVPARYFLAHPKQEISRLTANLLEDRYELSKVHTKQYGDVKKEETPMAEEKHLETSVPRVLTELKDAFISYQMKTIKEKMKHAQKAGDFDGSVVLMQQLKELDGIKKTLAKVLGERVILRY</sequence>
<feature type="domain" description="Toprim" evidence="16">
    <location>
        <begin position="259"/>
        <end position="340"/>
    </location>
</feature>
<comment type="cofactor">
    <cofactor evidence="12 13 14">
        <name>Zn(2+)</name>
        <dbReference type="ChEBI" id="CHEBI:29105"/>
    </cofactor>
    <text evidence="12 13 14">Binds 1 zinc ion per monomer.</text>
</comment>
<evidence type="ECO:0000256" key="1">
    <source>
        <dbReference type="ARBA" id="ARBA00022478"/>
    </source>
</evidence>
<dbReference type="EMBL" id="QICL01000003">
    <property type="protein sequence ID" value="PXV67413.1"/>
    <property type="molecule type" value="Genomic_DNA"/>
</dbReference>
<evidence type="ECO:0000256" key="6">
    <source>
        <dbReference type="ARBA" id="ARBA00022723"/>
    </source>
</evidence>
<keyword evidence="11 12" id="KW-0804">Transcription</keyword>
<dbReference type="GO" id="GO:0006269">
    <property type="term" value="P:DNA replication, synthesis of primer"/>
    <property type="evidence" value="ECO:0007669"/>
    <property type="project" value="UniProtKB-UniRule"/>
</dbReference>
<dbReference type="Gene3D" id="3.40.1360.10">
    <property type="match status" value="1"/>
</dbReference>
<feature type="region of interest" description="Disordered" evidence="15">
    <location>
        <begin position="438"/>
        <end position="459"/>
    </location>
</feature>
<keyword evidence="8 12" id="KW-0862">Zinc</keyword>
<evidence type="ECO:0000256" key="14">
    <source>
        <dbReference type="PIRSR" id="PIRSR002811-1"/>
    </source>
</evidence>
<evidence type="ECO:0000256" key="8">
    <source>
        <dbReference type="ARBA" id="ARBA00022833"/>
    </source>
</evidence>
<dbReference type="InterPro" id="IPR006295">
    <property type="entry name" value="DNA_primase_DnaG"/>
</dbReference>
<evidence type="ECO:0000256" key="2">
    <source>
        <dbReference type="ARBA" id="ARBA00022515"/>
    </source>
</evidence>
<dbReference type="NCBIfam" id="TIGR01391">
    <property type="entry name" value="dnaG"/>
    <property type="match status" value="1"/>
</dbReference>
<reference evidence="17 18" key="1">
    <citation type="submission" date="2018-03" db="EMBL/GenBank/DDBJ databases">
        <title>Genomic Encyclopedia of Archaeal and Bacterial Type Strains, Phase II (KMG-II): from individual species to whole genera.</title>
        <authorList>
            <person name="Goeker M."/>
        </authorList>
    </citation>
    <scope>NUCLEOTIDE SEQUENCE [LARGE SCALE GENOMIC DNA]</scope>
    <source>
        <strain evidence="17 18">DSM 100214</strain>
    </source>
</reference>
<dbReference type="OrthoDB" id="9803773at2"/>
<dbReference type="Gene3D" id="3.90.580.10">
    <property type="entry name" value="Zinc finger, CHC2-type domain"/>
    <property type="match status" value="1"/>
</dbReference>
<keyword evidence="9" id="KW-0460">Magnesium</keyword>
<dbReference type="CDD" id="cd03364">
    <property type="entry name" value="TOPRIM_DnaG_primases"/>
    <property type="match status" value="1"/>
</dbReference>
<dbReference type="PROSITE" id="PS50880">
    <property type="entry name" value="TOPRIM"/>
    <property type="match status" value="1"/>
</dbReference>
<evidence type="ECO:0000256" key="5">
    <source>
        <dbReference type="ARBA" id="ARBA00022705"/>
    </source>
</evidence>
<dbReference type="Pfam" id="PF01807">
    <property type="entry name" value="Zn_ribbon_DnaG"/>
    <property type="match status" value="1"/>
</dbReference>
<evidence type="ECO:0000256" key="7">
    <source>
        <dbReference type="ARBA" id="ARBA00022771"/>
    </source>
</evidence>
<dbReference type="InterPro" id="IPR036977">
    <property type="entry name" value="DNA_primase_Znf_CHC2"/>
</dbReference>
<keyword evidence="4 12" id="KW-0548">Nucleotidyltransferase</keyword>
<dbReference type="Proteomes" id="UP000247973">
    <property type="component" value="Unassembled WGS sequence"/>
</dbReference>
<dbReference type="Gene3D" id="3.90.980.10">
    <property type="entry name" value="DNA primase, catalytic core, N-terminal domain"/>
    <property type="match status" value="1"/>
</dbReference>
<evidence type="ECO:0000256" key="11">
    <source>
        <dbReference type="ARBA" id="ARBA00023163"/>
    </source>
</evidence>
<comment type="subunit">
    <text evidence="12">Monomer. Interacts with DnaB.</text>
</comment>
<dbReference type="InterPro" id="IPR034151">
    <property type="entry name" value="TOPRIM_DnaG_bac"/>
</dbReference>